<name>A0ABD5QUF6_9EURY</name>
<accession>A0ABD5QUF6</accession>
<dbReference type="InterPro" id="IPR010995">
    <property type="entry name" value="DNA_repair_Rad51/TF_NusA_a-hlx"/>
</dbReference>
<dbReference type="Pfam" id="PF14520">
    <property type="entry name" value="HHH_5"/>
    <property type="match status" value="1"/>
</dbReference>
<dbReference type="AlphaFoldDB" id="A0ABD5QUF6"/>
<dbReference type="RefSeq" id="WP_122105309.1">
    <property type="nucleotide sequence ID" value="NZ_JBHSKV010000018.1"/>
</dbReference>
<evidence type="ECO:0000313" key="2">
    <source>
        <dbReference type="EMBL" id="MFC5135745.1"/>
    </source>
</evidence>
<comment type="caution">
    <text evidence="2">The sequence shown here is derived from an EMBL/GenBank/DDBJ whole genome shotgun (WGS) entry which is preliminary data.</text>
</comment>
<feature type="region of interest" description="Disordered" evidence="1">
    <location>
        <begin position="1"/>
        <end position="148"/>
    </location>
</feature>
<organism evidence="2 3">
    <name type="scientific">Halorubrum glutamatedens</name>
    <dbReference type="NCBI Taxonomy" id="2707018"/>
    <lineage>
        <taxon>Archaea</taxon>
        <taxon>Methanobacteriati</taxon>
        <taxon>Methanobacteriota</taxon>
        <taxon>Stenosarchaea group</taxon>
        <taxon>Halobacteria</taxon>
        <taxon>Halobacteriales</taxon>
        <taxon>Haloferacaceae</taxon>
        <taxon>Halorubrum</taxon>
    </lineage>
</organism>
<sequence length="196" mass="19979">MALLKKIKEKLGFGSDSSDGESGETTVTVERDTDGSEPNDRGEPEAGNGTESGTEDDGTGTAAAGVNEANAADDREANAEGETIGDEAAATDGDEEPTEDDADVAEVDDADDSDDADDAVEDEAGAGGEPDESGDEVDGAPVDRIKGIGPAYGERLSKIGIETVEDLAAADPAEVAEGASIGEKRAVKWVDRAKEF</sequence>
<evidence type="ECO:0000256" key="1">
    <source>
        <dbReference type="SAM" id="MobiDB-lite"/>
    </source>
</evidence>
<reference evidence="2 3" key="1">
    <citation type="journal article" date="2019" name="Int. J. Syst. Evol. Microbiol.">
        <title>The Global Catalogue of Microorganisms (GCM) 10K type strain sequencing project: providing services to taxonomists for standard genome sequencing and annotation.</title>
        <authorList>
            <consortium name="The Broad Institute Genomics Platform"/>
            <consortium name="The Broad Institute Genome Sequencing Center for Infectious Disease"/>
            <person name="Wu L."/>
            <person name="Ma J."/>
        </authorList>
    </citation>
    <scope>NUCLEOTIDE SEQUENCE [LARGE SCALE GENOMIC DNA]</scope>
    <source>
        <strain evidence="2 3">CGMCC 1.16026</strain>
    </source>
</reference>
<feature type="compositionally biased region" description="Acidic residues" evidence="1">
    <location>
        <begin position="92"/>
        <end position="138"/>
    </location>
</feature>
<dbReference type="Gene3D" id="1.10.150.20">
    <property type="entry name" value="5' to 3' exonuclease, C-terminal subdomain"/>
    <property type="match status" value="1"/>
</dbReference>
<dbReference type="Proteomes" id="UP001596145">
    <property type="component" value="Unassembled WGS sequence"/>
</dbReference>
<proteinExistence type="predicted"/>
<dbReference type="EMBL" id="JBHSKV010000018">
    <property type="protein sequence ID" value="MFC5135745.1"/>
    <property type="molecule type" value="Genomic_DNA"/>
</dbReference>
<protein>
    <submittedName>
        <fullName evidence="2">Helix-hairpin-helix domain-containing protein</fullName>
    </submittedName>
</protein>
<evidence type="ECO:0000313" key="3">
    <source>
        <dbReference type="Proteomes" id="UP001596145"/>
    </source>
</evidence>
<keyword evidence="3" id="KW-1185">Reference proteome</keyword>
<feature type="compositionally biased region" description="Basic and acidic residues" evidence="1">
    <location>
        <begin position="29"/>
        <end position="44"/>
    </location>
</feature>
<gene>
    <name evidence="2" type="ORF">ACFPJA_13595</name>
</gene>
<feature type="compositionally biased region" description="Low complexity" evidence="1">
    <location>
        <begin position="59"/>
        <end position="70"/>
    </location>
</feature>
<dbReference type="SUPFAM" id="SSF47794">
    <property type="entry name" value="Rad51 N-terminal domain-like"/>
    <property type="match status" value="1"/>
</dbReference>